<name>A0A7T0M7B6_9CAUD</name>
<proteinExistence type="predicted"/>
<accession>A0A7T0M7B6</accession>
<dbReference type="EMBL" id="MT413450">
    <property type="protein sequence ID" value="QPL17329.1"/>
    <property type="molecule type" value="Genomic_DNA"/>
</dbReference>
<sequence>MFCCGARRTSMSIRKAASIVVTLDGLWTACLN</sequence>
<reference evidence="2" key="1">
    <citation type="submission" date="2020-04" db="EMBL/GenBank/DDBJ databases">
        <title>Pseudomonas aeruginosa Phage Cocktails: Rational Design and Efficacy against Mouse Wound and Septic Infections.</title>
        <authorList>
            <person name="Farlow J."/>
            <person name="Freyberger H.R."/>
            <person name="He Y."/>
            <person name="Ward A.M."/>
            <person name="Autvisuttinunt W."/>
            <person name="Li T."/>
            <person name="Jacobs A.C."/>
            <person name="Nikolich M.P."/>
            <person name="Filippov A."/>
        </authorList>
    </citation>
    <scope>NUCLEOTIDE SEQUENCE [LARGE SCALE GENOMIC DNA]</scope>
</reference>
<protein>
    <submittedName>
        <fullName evidence="1">Uncharacterized protein</fullName>
    </submittedName>
</protein>
<evidence type="ECO:0000313" key="1">
    <source>
        <dbReference type="EMBL" id="QPL17329.1"/>
    </source>
</evidence>
<organism evidence="1 2">
    <name type="scientific">Pseudomonas phage Epa15</name>
    <dbReference type="NCBI Taxonomy" id="2733395"/>
    <lineage>
        <taxon>Viruses</taxon>
        <taxon>Duplodnaviria</taxon>
        <taxon>Heunggongvirae</taxon>
        <taxon>Uroviricota</taxon>
        <taxon>Caudoviricetes</taxon>
        <taxon>Lindbergviridae</taxon>
        <taxon>Pbunavirus</taxon>
        <taxon>Pbunavirus LS1</taxon>
    </lineage>
</organism>
<evidence type="ECO:0000313" key="2">
    <source>
        <dbReference type="Proteomes" id="UP000500810"/>
    </source>
</evidence>
<dbReference type="Proteomes" id="UP000500810">
    <property type="component" value="Segment"/>
</dbReference>